<dbReference type="Gramene" id="ONK80522">
    <property type="protein sequence ID" value="ONK80522"/>
    <property type="gene ID" value="A4U43_C01F18780"/>
</dbReference>
<proteinExistence type="predicted"/>
<dbReference type="EMBL" id="CM007381">
    <property type="protein sequence ID" value="ONK80522.1"/>
    <property type="molecule type" value="Genomic_DNA"/>
</dbReference>
<evidence type="ECO:0000313" key="1">
    <source>
        <dbReference type="EMBL" id="ONK80522.1"/>
    </source>
</evidence>
<dbReference type="AlphaFoldDB" id="A0A5P1FR09"/>
<dbReference type="PANTHER" id="PTHR33389">
    <property type="entry name" value="FAMILY PROTEIN, PUTATIVE (DUF2921)-RELATED"/>
    <property type="match status" value="1"/>
</dbReference>
<dbReference type="Proteomes" id="UP000243459">
    <property type="component" value="Chromosome 1"/>
</dbReference>
<organism evidence="1 2">
    <name type="scientific">Asparagus officinalis</name>
    <name type="common">Garden asparagus</name>
    <dbReference type="NCBI Taxonomy" id="4686"/>
    <lineage>
        <taxon>Eukaryota</taxon>
        <taxon>Viridiplantae</taxon>
        <taxon>Streptophyta</taxon>
        <taxon>Embryophyta</taxon>
        <taxon>Tracheophyta</taxon>
        <taxon>Spermatophyta</taxon>
        <taxon>Magnoliopsida</taxon>
        <taxon>Liliopsida</taxon>
        <taxon>Asparagales</taxon>
        <taxon>Asparagaceae</taxon>
        <taxon>Asparagoideae</taxon>
        <taxon>Asparagus</taxon>
    </lineage>
</organism>
<gene>
    <name evidence="1" type="ORF">A4U43_C01F18780</name>
</gene>
<protein>
    <submittedName>
        <fullName evidence="1">Uncharacterized protein</fullName>
    </submittedName>
</protein>
<name>A0A5P1FR09_ASPOF</name>
<sequence length="231" mass="25784">MGTNLGNVVPGLKYAYAKFDPLKSSCEHNYTSLGSEIYPDGNSIVDLRFDLSLRNVKGNVMLGNAISLAFGGKFFGTTYPQMALEKSLVEKNYNSSQSLWNVSYTIIYTSFNSTILQFNYSRVGYAYLSQETRSRPNQGPFKTHIQSSPLIKPTPDYLPPDDAPISSFVTPFSQIAAMAAIGTLKKKIQRKFKIRGFTLKTEAIDEAISFLSRYPALEEDEALELLINELD</sequence>
<dbReference type="Gene3D" id="1.10.8.60">
    <property type="match status" value="1"/>
</dbReference>
<dbReference type="PANTHER" id="PTHR33389:SF18">
    <property type="entry name" value="OS01G0677900 PROTEIN"/>
    <property type="match status" value="1"/>
</dbReference>
<accession>A0A5P1FR09</accession>
<reference evidence="2" key="1">
    <citation type="journal article" date="2017" name="Nat. Commun.">
        <title>The asparagus genome sheds light on the origin and evolution of a young Y chromosome.</title>
        <authorList>
            <person name="Harkess A."/>
            <person name="Zhou J."/>
            <person name="Xu C."/>
            <person name="Bowers J.E."/>
            <person name="Van der Hulst R."/>
            <person name="Ayyampalayam S."/>
            <person name="Mercati F."/>
            <person name="Riccardi P."/>
            <person name="McKain M.R."/>
            <person name="Kakrana A."/>
            <person name="Tang H."/>
            <person name="Ray J."/>
            <person name="Groenendijk J."/>
            <person name="Arikit S."/>
            <person name="Mathioni S.M."/>
            <person name="Nakano M."/>
            <person name="Shan H."/>
            <person name="Telgmann-Rauber A."/>
            <person name="Kanno A."/>
            <person name="Yue Z."/>
            <person name="Chen H."/>
            <person name="Li W."/>
            <person name="Chen Y."/>
            <person name="Xu X."/>
            <person name="Zhang Y."/>
            <person name="Luo S."/>
            <person name="Chen H."/>
            <person name="Gao J."/>
            <person name="Mao Z."/>
            <person name="Pires J.C."/>
            <person name="Luo M."/>
            <person name="Kudrna D."/>
            <person name="Wing R.A."/>
            <person name="Meyers B.C."/>
            <person name="Yi K."/>
            <person name="Kong H."/>
            <person name="Lavrijsen P."/>
            <person name="Sunseri F."/>
            <person name="Falavigna A."/>
            <person name="Ye Y."/>
            <person name="Leebens-Mack J.H."/>
            <person name="Chen G."/>
        </authorList>
    </citation>
    <scope>NUCLEOTIDE SEQUENCE [LARGE SCALE GENOMIC DNA]</scope>
    <source>
        <strain evidence="2">cv. DH0086</strain>
    </source>
</reference>
<evidence type="ECO:0000313" key="2">
    <source>
        <dbReference type="Proteomes" id="UP000243459"/>
    </source>
</evidence>
<keyword evidence="2" id="KW-1185">Reference proteome</keyword>